<reference evidence="10 11" key="1">
    <citation type="journal article" date="2018" name="Mol. Biol. Evol.">
        <title>Analysis of the draft genome of the red seaweed Gracilariopsis chorda provides insights into genome size evolution in Rhodophyta.</title>
        <authorList>
            <person name="Lee J."/>
            <person name="Yang E.C."/>
            <person name="Graf L."/>
            <person name="Yang J.H."/>
            <person name="Qiu H."/>
            <person name="Zel Zion U."/>
            <person name="Chan C.X."/>
            <person name="Stephens T.G."/>
            <person name="Weber A.P.M."/>
            <person name="Boo G.H."/>
            <person name="Boo S.M."/>
            <person name="Kim K.M."/>
            <person name="Shin Y."/>
            <person name="Jung M."/>
            <person name="Lee S.J."/>
            <person name="Yim H.S."/>
            <person name="Lee J.H."/>
            <person name="Bhattacharya D."/>
            <person name="Yoon H.S."/>
        </authorList>
    </citation>
    <scope>NUCLEOTIDE SEQUENCE [LARGE SCALE GENOMIC DNA]</scope>
    <source>
        <strain evidence="10 11">SKKU-2015</strain>
        <tissue evidence="10">Whole body</tissue>
    </source>
</reference>
<feature type="compositionally biased region" description="Basic and acidic residues" evidence="8">
    <location>
        <begin position="811"/>
        <end position="824"/>
    </location>
</feature>
<evidence type="ECO:0000256" key="2">
    <source>
        <dbReference type="ARBA" id="ARBA00022553"/>
    </source>
</evidence>
<dbReference type="PROSITE" id="PS00108">
    <property type="entry name" value="PROTEIN_KINASE_ST"/>
    <property type="match status" value="1"/>
</dbReference>
<feature type="region of interest" description="Disordered" evidence="8">
    <location>
        <begin position="754"/>
        <end position="852"/>
    </location>
</feature>
<feature type="region of interest" description="Disordered" evidence="8">
    <location>
        <begin position="682"/>
        <end position="704"/>
    </location>
</feature>
<feature type="compositionally biased region" description="Basic and acidic residues" evidence="8">
    <location>
        <begin position="773"/>
        <end position="788"/>
    </location>
</feature>
<comment type="caution">
    <text evidence="10">The sequence shown here is derived from an EMBL/GenBank/DDBJ whole genome shotgun (WGS) entry which is preliminary data.</text>
</comment>
<dbReference type="SUPFAM" id="SSF56112">
    <property type="entry name" value="Protein kinase-like (PK-like)"/>
    <property type="match status" value="1"/>
</dbReference>
<protein>
    <submittedName>
        <fullName evidence="10">Ribosomal protein S6 kinase beta</fullName>
    </submittedName>
</protein>
<evidence type="ECO:0000256" key="4">
    <source>
        <dbReference type="ARBA" id="ARBA00022741"/>
    </source>
</evidence>
<feature type="region of interest" description="Disordered" evidence="8">
    <location>
        <begin position="569"/>
        <end position="661"/>
    </location>
</feature>
<dbReference type="PROSITE" id="PS50011">
    <property type="entry name" value="PROTEIN_KINASE_DOM"/>
    <property type="match status" value="1"/>
</dbReference>
<evidence type="ECO:0000313" key="11">
    <source>
        <dbReference type="Proteomes" id="UP000247409"/>
    </source>
</evidence>
<feature type="compositionally biased region" description="Polar residues" evidence="8">
    <location>
        <begin position="1029"/>
        <end position="1047"/>
    </location>
</feature>
<evidence type="ECO:0000256" key="1">
    <source>
        <dbReference type="ARBA" id="ARBA00022527"/>
    </source>
</evidence>
<sequence>MPLPSLPSFKTAFRRRPAKNNSLDLIRSLTIQRTAWVNATRRLPVLQSRFYAELREQVLLLYPADQILQYSSQASTLEHLQRQSETLLSAIAQSIPAKFVTSFSLDATRFLPRPQKAVVLKTPGRLPTRVLFDSEHEKERWLDDITNAINRDKKRLSEFNVLKHVGKGASGRVYKVLDTTTNEILALKVIEKAYVFESESSYRHAMDERIVLQIVRHHPFVLDMRYALQNSKRLFLVTEYCGGGDMFEYLNQQPSPLDEEATRFVAAEVILAIEHLHNLGIVYRDLKLENILIDADGHIRLADFGLTKVLRQDNGKLKRTNTFCGTKEYVAPEMIRGDPYDMSLDFWALGILLYELMSGKTPFYHDDHDQIYDRIEKAPIFFPMDLSSEARSLIASLLKRRPIERLGTGSMGLEEIKLHEWFRDVDWDAVRAKTLESPLRKGLRFRRESTEDSAHMSARARKRHQQKQKAMAAVKADVREDSEYVSLLSSSVSISSRPKSPMEKRGGGILAGYCFRNIKPYTPKSTEAPQQLVSSAILEEFLERDSPEINVTVVENGAVLRTAETADIVSAKQTNTDPEPNGDASEPDSVGSTSKLDLAIEEDESISAPTVTMTTPTSSPKFEKRDSLSVPNTPASVTLSPTAENNEVCSRSAPDSPSEDTAQLSLSHHFRHLYALLQTSSGDNKDESATEPQSGTVPGSTVEDARIETVNIKSCVAQTEEDANEVRKRNELEISNTQNKQHVVKQREFLSADHVEERNCESNEEGQVESAVDEGKPDANELQKRKDGSFVQLPTPSNQLGSIVRTQTETTEERYEYSPRKQDNDTNGPNLAKGGSAVSSNIPKQSDGRTEISAAQADDLGHESSEGQISVAIPVLSDNSTCENETTRVTAVTEMCAGNLPSKNFTEILGSNEEIILTRKEEESSPSLPCSTEEKDKSARDQSSSQRVQPRDKHHEFVDRHGASREAVCQKNPEARKTRPSSSNSETTECSSENDSSGKELMAHMGSAKGDPRVSDVTSLVNDAKDSSGYASSPTSIIELNTANDKQ</sequence>
<dbReference type="FunFam" id="1.10.510.10:FF:000465">
    <property type="entry name" value="Non-specific serine/threonine protein kinase"/>
    <property type="match status" value="1"/>
</dbReference>
<dbReference type="PROSITE" id="PS00107">
    <property type="entry name" value="PROTEIN_KINASE_ATP"/>
    <property type="match status" value="1"/>
</dbReference>
<feature type="compositionally biased region" description="Low complexity" evidence="8">
    <location>
        <begin position="981"/>
        <end position="995"/>
    </location>
</feature>
<dbReference type="CDD" id="cd05123">
    <property type="entry name" value="STKc_AGC"/>
    <property type="match status" value="1"/>
</dbReference>
<evidence type="ECO:0000256" key="3">
    <source>
        <dbReference type="ARBA" id="ARBA00022679"/>
    </source>
</evidence>
<keyword evidence="5 10" id="KW-0418">Kinase</keyword>
<dbReference type="Pfam" id="PF00069">
    <property type="entry name" value="Pkinase"/>
    <property type="match status" value="1"/>
</dbReference>
<evidence type="ECO:0000313" key="10">
    <source>
        <dbReference type="EMBL" id="PXF45638.1"/>
    </source>
</evidence>
<keyword evidence="2" id="KW-0597">Phosphoprotein</keyword>
<name>A0A2V3IU24_9FLOR</name>
<feature type="region of interest" description="Disordered" evidence="8">
    <location>
        <begin position="446"/>
        <end position="465"/>
    </location>
</feature>
<dbReference type="InterPro" id="IPR011009">
    <property type="entry name" value="Kinase-like_dom_sf"/>
</dbReference>
<proteinExistence type="predicted"/>
<dbReference type="EMBL" id="NBIV01000055">
    <property type="protein sequence ID" value="PXF45638.1"/>
    <property type="molecule type" value="Genomic_DNA"/>
</dbReference>
<evidence type="ECO:0000256" key="7">
    <source>
        <dbReference type="PROSITE-ProRule" id="PRU10141"/>
    </source>
</evidence>
<dbReference type="SMART" id="SM00220">
    <property type="entry name" value="S_TKc"/>
    <property type="match status" value="1"/>
</dbReference>
<keyword evidence="11" id="KW-1185">Reference proteome</keyword>
<feature type="compositionally biased region" description="Polar residues" evidence="8">
    <location>
        <begin position="629"/>
        <end position="661"/>
    </location>
</feature>
<gene>
    <name evidence="10" type="ORF">BWQ96_04542</name>
</gene>
<dbReference type="InterPro" id="IPR000719">
    <property type="entry name" value="Prot_kinase_dom"/>
</dbReference>
<dbReference type="Gene3D" id="1.10.510.10">
    <property type="entry name" value="Transferase(Phosphotransferase) domain 1"/>
    <property type="match status" value="1"/>
</dbReference>
<evidence type="ECO:0000256" key="8">
    <source>
        <dbReference type="SAM" id="MobiDB-lite"/>
    </source>
</evidence>
<evidence type="ECO:0000256" key="6">
    <source>
        <dbReference type="ARBA" id="ARBA00022840"/>
    </source>
</evidence>
<dbReference type="GO" id="GO:0004674">
    <property type="term" value="F:protein serine/threonine kinase activity"/>
    <property type="evidence" value="ECO:0007669"/>
    <property type="project" value="UniProtKB-KW"/>
</dbReference>
<feature type="compositionally biased region" description="Polar residues" evidence="8">
    <location>
        <begin position="690"/>
        <end position="699"/>
    </location>
</feature>
<feature type="compositionally biased region" description="Basic and acidic residues" evidence="8">
    <location>
        <begin position="949"/>
        <end position="964"/>
    </location>
</feature>
<dbReference type="Gene3D" id="3.30.200.20">
    <property type="entry name" value="Phosphorylase Kinase, domain 1"/>
    <property type="match status" value="1"/>
</dbReference>
<keyword evidence="3" id="KW-0808">Transferase</keyword>
<dbReference type="Proteomes" id="UP000247409">
    <property type="component" value="Unassembled WGS sequence"/>
</dbReference>
<dbReference type="InterPro" id="IPR008271">
    <property type="entry name" value="Ser/Thr_kinase_AS"/>
</dbReference>
<evidence type="ECO:0000256" key="5">
    <source>
        <dbReference type="ARBA" id="ARBA00022777"/>
    </source>
</evidence>
<dbReference type="InterPro" id="IPR017441">
    <property type="entry name" value="Protein_kinase_ATP_BS"/>
</dbReference>
<organism evidence="10 11">
    <name type="scientific">Gracilariopsis chorda</name>
    <dbReference type="NCBI Taxonomy" id="448386"/>
    <lineage>
        <taxon>Eukaryota</taxon>
        <taxon>Rhodophyta</taxon>
        <taxon>Florideophyceae</taxon>
        <taxon>Rhodymeniophycidae</taxon>
        <taxon>Gracilariales</taxon>
        <taxon>Gracilariaceae</taxon>
        <taxon>Gracilariopsis</taxon>
    </lineage>
</organism>
<dbReference type="GO" id="GO:0005524">
    <property type="term" value="F:ATP binding"/>
    <property type="evidence" value="ECO:0007669"/>
    <property type="project" value="UniProtKB-UniRule"/>
</dbReference>
<dbReference type="PANTHER" id="PTHR24351">
    <property type="entry name" value="RIBOSOMAL PROTEIN S6 KINASE"/>
    <property type="match status" value="1"/>
</dbReference>
<keyword evidence="4 7" id="KW-0547">Nucleotide-binding</keyword>
<feature type="compositionally biased region" description="Polar residues" evidence="8">
    <location>
        <begin position="792"/>
        <end position="801"/>
    </location>
</feature>
<keyword evidence="1" id="KW-0723">Serine/threonine-protein kinase</keyword>
<accession>A0A2V3IU24</accession>
<keyword evidence="6 7" id="KW-0067">ATP-binding</keyword>
<feature type="region of interest" description="Disordered" evidence="8">
    <location>
        <begin position="918"/>
        <end position="1047"/>
    </location>
</feature>
<feature type="domain" description="Protein kinase" evidence="9">
    <location>
        <begin position="159"/>
        <end position="422"/>
    </location>
</feature>
<feature type="binding site" evidence="7">
    <location>
        <position position="188"/>
    </location>
    <ligand>
        <name>ATP</name>
        <dbReference type="ChEBI" id="CHEBI:30616"/>
    </ligand>
</feature>
<dbReference type="InterPro" id="IPR045270">
    <property type="entry name" value="STKc_AGC"/>
</dbReference>
<dbReference type="AlphaFoldDB" id="A0A2V3IU24"/>
<feature type="compositionally biased region" description="Low complexity" evidence="8">
    <location>
        <begin position="607"/>
        <end position="620"/>
    </location>
</feature>
<evidence type="ECO:0000259" key="9">
    <source>
        <dbReference type="PROSITE" id="PS50011"/>
    </source>
</evidence>
<dbReference type="STRING" id="448386.A0A2V3IU24"/>